<proteinExistence type="predicted"/>
<dbReference type="eggNOG" id="COG0524">
    <property type="taxonomic scope" value="Bacteria"/>
</dbReference>
<evidence type="ECO:0000256" key="1">
    <source>
        <dbReference type="ARBA" id="ARBA00022679"/>
    </source>
</evidence>
<keyword evidence="2 4" id="KW-0418">Kinase</keyword>
<feature type="domain" description="Carbohydrate kinase PfkB" evidence="3">
    <location>
        <begin position="14"/>
        <end position="183"/>
    </location>
</feature>
<dbReference type="AlphaFoldDB" id="Q7U5Z0"/>
<gene>
    <name evidence="4" type="ordered locus">SYNW1551</name>
</gene>
<dbReference type="Gene3D" id="3.40.1190.20">
    <property type="match status" value="1"/>
</dbReference>
<keyword evidence="5" id="KW-1185">Reference proteome</keyword>
<dbReference type="EMBL" id="BX569693">
    <property type="protein sequence ID" value="CAE08066.1"/>
    <property type="molecule type" value="Genomic_DNA"/>
</dbReference>
<dbReference type="SUPFAM" id="SSF53613">
    <property type="entry name" value="Ribokinase-like"/>
    <property type="match status" value="1"/>
</dbReference>
<dbReference type="Proteomes" id="UP000001422">
    <property type="component" value="Chromosome"/>
</dbReference>
<feature type="domain" description="Carbohydrate kinase PfkB" evidence="3">
    <location>
        <begin position="203"/>
        <end position="275"/>
    </location>
</feature>
<protein>
    <submittedName>
        <fullName evidence="4">Possible pfkB family carbohydrate kinase</fullName>
    </submittedName>
</protein>
<evidence type="ECO:0000259" key="3">
    <source>
        <dbReference type="Pfam" id="PF00294"/>
    </source>
</evidence>
<evidence type="ECO:0000256" key="2">
    <source>
        <dbReference type="ARBA" id="ARBA00022777"/>
    </source>
</evidence>
<dbReference type="PANTHER" id="PTHR10584:SF166">
    <property type="entry name" value="RIBOKINASE"/>
    <property type="match status" value="1"/>
</dbReference>
<name>Q7U5Z0_PARMW</name>
<keyword evidence="1" id="KW-0808">Transferase</keyword>
<dbReference type="InterPro" id="IPR029056">
    <property type="entry name" value="Ribokinase-like"/>
</dbReference>
<dbReference type="PANTHER" id="PTHR10584">
    <property type="entry name" value="SUGAR KINASE"/>
    <property type="match status" value="1"/>
</dbReference>
<dbReference type="GO" id="GO:0016301">
    <property type="term" value="F:kinase activity"/>
    <property type="evidence" value="ECO:0007669"/>
    <property type="project" value="UniProtKB-KW"/>
</dbReference>
<evidence type="ECO:0000313" key="4">
    <source>
        <dbReference type="EMBL" id="CAE08066.1"/>
    </source>
</evidence>
<dbReference type="KEGG" id="syw:SYNW1551"/>
<dbReference type="InterPro" id="IPR011611">
    <property type="entry name" value="PfkB_dom"/>
</dbReference>
<sequence>MPLSSTSALPPLRLAVVGHVEWVEFLAVDQLPIPGGIGHALRTLQEPAGGGAVAAVQMARLQRQPVQFFTALGRDSVGEACVKRLEDLGLEVHVAWREAPTRRGVSLVDGEGDRAITVIGERLTPSLDDNLPWETLGEFDGLFVTAADEPLFKACRSAAVLAATPRVRLPVLQEARVSLDALIGSGLDPGERVEPEQLNPAPHTLIRTEGAAGGLSLPGGRYDPAPLPGRLVESYGCGDCFAAGVVTGLAARWSLANAIDLGAQCGAACATRFGPYE</sequence>
<dbReference type="STRING" id="84588.SYNW1551"/>
<reference evidence="4 5" key="1">
    <citation type="journal article" date="2003" name="Nature">
        <title>The genome of a motile marine Synechococcus.</title>
        <authorList>
            <person name="Palenik B."/>
            <person name="Brahamsha B."/>
            <person name="Larimer F."/>
            <person name="Land M."/>
            <person name="Hauser L."/>
            <person name="Chain P."/>
            <person name="Lamerdin J."/>
            <person name="Regala W."/>
            <person name="Allen E.A."/>
            <person name="McCarren J."/>
            <person name="Paulsen I."/>
            <person name="Dufresne A."/>
            <person name="Partensky F."/>
            <person name="Webb E."/>
            <person name="Waterbury J."/>
        </authorList>
    </citation>
    <scope>NUCLEOTIDE SEQUENCE [LARGE SCALE GENOMIC DNA]</scope>
    <source>
        <strain evidence="4 5">WH8102</strain>
    </source>
</reference>
<evidence type="ECO:0000313" key="5">
    <source>
        <dbReference type="Proteomes" id="UP000001422"/>
    </source>
</evidence>
<dbReference type="HOGENOM" id="CLU_993429_0_0_3"/>
<dbReference type="RefSeq" id="WP_011128415.1">
    <property type="nucleotide sequence ID" value="NC_005070.1"/>
</dbReference>
<dbReference type="Pfam" id="PF00294">
    <property type="entry name" value="PfkB"/>
    <property type="match status" value="2"/>
</dbReference>
<organism evidence="4 5">
    <name type="scientific">Parasynechococcus marenigrum (strain WH8102)</name>
    <dbReference type="NCBI Taxonomy" id="84588"/>
    <lineage>
        <taxon>Bacteria</taxon>
        <taxon>Bacillati</taxon>
        <taxon>Cyanobacteriota</taxon>
        <taxon>Cyanophyceae</taxon>
        <taxon>Synechococcales</taxon>
        <taxon>Prochlorococcaceae</taxon>
        <taxon>Parasynechococcus</taxon>
        <taxon>Parasynechococcus marenigrum</taxon>
    </lineage>
</organism>
<accession>Q7U5Z0</accession>